<evidence type="ECO:0000313" key="1">
    <source>
        <dbReference type="EMBL" id="MCD7467816.1"/>
    </source>
</evidence>
<proteinExistence type="predicted"/>
<protein>
    <submittedName>
        <fullName evidence="1">Uncharacterized protein</fullName>
    </submittedName>
</protein>
<reference evidence="1 2" key="1">
    <citation type="journal article" date="2021" name="BMC Genomics">
        <title>Datura genome reveals duplications of psychoactive alkaloid biosynthetic genes and high mutation rate following tissue culture.</title>
        <authorList>
            <person name="Rajewski A."/>
            <person name="Carter-House D."/>
            <person name="Stajich J."/>
            <person name="Litt A."/>
        </authorList>
    </citation>
    <scope>NUCLEOTIDE SEQUENCE [LARGE SCALE GENOMIC DNA]</scope>
    <source>
        <strain evidence="1">AR-01</strain>
    </source>
</reference>
<name>A0ABS8T8S9_DATST</name>
<evidence type="ECO:0000313" key="2">
    <source>
        <dbReference type="Proteomes" id="UP000823775"/>
    </source>
</evidence>
<dbReference type="Proteomes" id="UP000823775">
    <property type="component" value="Unassembled WGS sequence"/>
</dbReference>
<comment type="caution">
    <text evidence="1">The sequence shown here is derived from an EMBL/GenBank/DDBJ whole genome shotgun (WGS) entry which is preliminary data.</text>
</comment>
<dbReference type="EMBL" id="JACEIK010001271">
    <property type="protein sequence ID" value="MCD7467816.1"/>
    <property type="molecule type" value="Genomic_DNA"/>
</dbReference>
<organism evidence="1 2">
    <name type="scientific">Datura stramonium</name>
    <name type="common">Jimsonweed</name>
    <name type="synonym">Common thornapple</name>
    <dbReference type="NCBI Taxonomy" id="4076"/>
    <lineage>
        <taxon>Eukaryota</taxon>
        <taxon>Viridiplantae</taxon>
        <taxon>Streptophyta</taxon>
        <taxon>Embryophyta</taxon>
        <taxon>Tracheophyta</taxon>
        <taxon>Spermatophyta</taxon>
        <taxon>Magnoliopsida</taxon>
        <taxon>eudicotyledons</taxon>
        <taxon>Gunneridae</taxon>
        <taxon>Pentapetalae</taxon>
        <taxon>asterids</taxon>
        <taxon>lamiids</taxon>
        <taxon>Solanales</taxon>
        <taxon>Solanaceae</taxon>
        <taxon>Solanoideae</taxon>
        <taxon>Datureae</taxon>
        <taxon>Datura</taxon>
    </lineage>
</organism>
<sequence length="105" mass="11901">MDPVHINVWEIIAHQFKGKAKQQAIALSFPNLSAIKKALQHAKDKLASVFSTDDVLKSEVVFDEEPYHSRPYPPPMHSMYDVDPSWTPGEVATTSYHELRTLPDN</sequence>
<gene>
    <name evidence="1" type="ORF">HAX54_005451</name>
</gene>
<keyword evidence="2" id="KW-1185">Reference proteome</keyword>
<accession>A0ABS8T8S9</accession>